<dbReference type="Pfam" id="PF14257">
    <property type="entry name" value="DUF4349"/>
    <property type="match status" value="1"/>
</dbReference>
<feature type="chain" id="PRO_5045889923" evidence="3">
    <location>
        <begin position="22"/>
        <end position="280"/>
    </location>
</feature>
<accession>A0ABW3D0U4</accession>
<reference evidence="6" key="1">
    <citation type="journal article" date="2019" name="Int. J. Syst. Evol. Microbiol.">
        <title>The Global Catalogue of Microorganisms (GCM) 10K type strain sequencing project: providing services to taxonomists for standard genome sequencing and annotation.</title>
        <authorList>
            <consortium name="The Broad Institute Genomics Platform"/>
            <consortium name="The Broad Institute Genome Sequencing Center for Infectious Disease"/>
            <person name="Wu L."/>
            <person name="Ma J."/>
        </authorList>
    </citation>
    <scope>NUCLEOTIDE SEQUENCE [LARGE SCALE GENOMIC DNA]</scope>
    <source>
        <strain evidence="6">CCUG 62952</strain>
    </source>
</reference>
<comment type="caution">
    <text evidence="5">The sequence shown here is derived from an EMBL/GenBank/DDBJ whole genome shotgun (WGS) entry which is preliminary data.</text>
</comment>
<feature type="transmembrane region" description="Helical" evidence="2">
    <location>
        <begin position="254"/>
        <end position="275"/>
    </location>
</feature>
<protein>
    <submittedName>
        <fullName evidence="5">DUF4349 domain-containing protein</fullName>
    </submittedName>
</protein>
<dbReference type="EMBL" id="JBHTJH010000010">
    <property type="protein sequence ID" value="MFD0862744.1"/>
    <property type="molecule type" value="Genomic_DNA"/>
</dbReference>
<keyword evidence="1" id="KW-0175">Coiled coil</keyword>
<evidence type="ECO:0000256" key="1">
    <source>
        <dbReference type="SAM" id="Coils"/>
    </source>
</evidence>
<evidence type="ECO:0000256" key="2">
    <source>
        <dbReference type="SAM" id="Phobius"/>
    </source>
</evidence>
<dbReference type="Proteomes" id="UP001596978">
    <property type="component" value="Unassembled WGS sequence"/>
</dbReference>
<feature type="signal peptide" evidence="3">
    <location>
        <begin position="1"/>
        <end position="21"/>
    </location>
</feature>
<keyword evidence="2" id="KW-0812">Transmembrane</keyword>
<feature type="coiled-coil region" evidence="1">
    <location>
        <begin position="175"/>
        <end position="209"/>
    </location>
</feature>
<evidence type="ECO:0000313" key="6">
    <source>
        <dbReference type="Proteomes" id="UP001596978"/>
    </source>
</evidence>
<evidence type="ECO:0000256" key="3">
    <source>
        <dbReference type="SAM" id="SignalP"/>
    </source>
</evidence>
<organism evidence="5 6">
    <name type="scientific">Sungkyunkwania multivorans</name>
    <dbReference type="NCBI Taxonomy" id="1173618"/>
    <lineage>
        <taxon>Bacteria</taxon>
        <taxon>Pseudomonadati</taxon>
        <taxon>Bacteroidota</taxon>
        <taxon>Flavobacteriia</taxon>
        <taxon>Flavobacteriales</taxon>
        <taxon>Flavobacteriaceae</taxon>
        <taxon>Sungkyunkwania</taxon>
    </lineage>
</organism>
<gene>
    <name evidence="5" type="ORF">ACFQ1M_11060</name>
</gene>
<keyword evidence="2" id="KW-0472">Membrane</keyword>
<keyword evidence="3" id="KW-0732">Signal</keyword>
<proteinExistence type="predicted"/>
<dbReference type="RefSeq" id="WP_386408160.1">
    <property type="nucleotide sequence ID" value="NZ_JBHTJH010000010.1"/>
</dbReference>
<evidence type="ECO:0000259" key="4">
    <source>
        <dbReference type="Pfam" id="PF14257"/>
    </source>
</evidence>
<evidence type="ECO:0000313" key="5">
    <source>
        <dbReference type="EMBL" id="MFD0862744.1"/>
    </source>
</evidence>
<dbReference type="InterPro" id="IPR025645">
    <property type="entry name" value="DUF4349"/>
</dbReference>
<dbReference type="PROSITE" id="PS51257">
    <property type="entry name" value="PROKAR_LIPOPROTEIN"/>
    <property type="match status" value="1"/>
</dbReference>
<sequence length="280" mass="32024">MMKTKKLMTFLSLGLLIAACSHEPSMKYSENVDMETVAETADANSISSEEGSLAPKTNTDLLSNLKIIKNAQCRFKVADIDSAVQKARAIVTQHGGYISDMRYQHTNYHLENRFTVRVPQEDFEPVMQQLITLAEFVDFNNVTTKDVSEEYIDLQTRLKTKQEVKARYDEILRSKAKTVEEVLLTEEKLRVLQEEIEAAQGRLKFLSNKVALSTIQVDLYAAVAHKAEPEVYTQTYGSKMKESLSFGWELLSNLFLGLLYIWPFILLTTGIILFFRFRKK</sequence>
<name>A0ABW3D0U4_9FLAO</name>
<feature type="domain" description="DUF4349" evidence="4">
    <location>
        <begin position="66"/>
        <end position="274"/>
    </location>
</feature>
<keyword evidence="6" id="KW-1185">Reference proteome</keyword>
<keyword evidence="2" id="KW-1133">Transmembrane helix</keyword>